<dbReference type="SUPFAM" id="SSF48592">
    <property type="entry name" value="GroEL equatorial domain-like"/>
    <property type="match status" value="1"/>
</dbReference>
<dbReference type="InParanoid" id="L5JPV0"/>
<organism evidence="1 2">
    <name type="scientific">Pteropus alecto</name>
    <name type="common">Black flying fox</name>
    <dbReference type="NCBI Taxonomy" id="9402"/>
    <lineage>
        <taxon>Eukaryota</taxon>
        <taxon>Metazoa</taxon>
        <taxon>Chordata</taxon>
        <taxon>Craniata</taxon>
        <taxon>Vertebrata</taxon>
        <taxon>Euteleostomi</taxon>
        <taxon>Mammalia</taxon>
        <taxon>Eutheria</taxon>
        <taxon>Laurasiatheria</taxon>
        <taxon>Chiroptera</taxon>
        <taxon>Yinpterochiroptera</taxon>
        <taxon>Pteropodoidea</taxon>
        <taxon>Pteropodidae</taxon>
        <taxon>Pteropodinae</taxon>
        <taxon>Pteropus</taxon>
    </lineage>
</organism>
<dbReference type="GO" id="GO:0005832">
    <property type="term" value="C:chaperonin-containing T-complex"/>
    <property type="evidence" value="ECO:0007669"/>
    <property type="project" value="UniProtKB-ARBA"/>
</dbReference>
<accession>L5JPV0</accession>
<dbReference type="STRING" id="9402.L5JPV0"/>
<dbReference type="GO" id="GO:0005524">
    <property type="term" value="F:ATP binding"/>
    <property type="evidence" value="ECO:0007669"/>
    <property type="project" value="InterPro"/>
</dbReference>
<dbReference type="Gene3D" id="3.30.260.10">
    <property type="entry name" value="TCP-1-like chaperonin intermediate domain"/>
    <property type="match status" value="1"/>
</dbReference>
<protein>
    <submittedName>
        <fullName evidence="1">T-complex protein 1 subunit eta</fullName>
    </submittedName>
</protein>
<dbReference type="InterPro" id="IPR027410">
    <property type="entry name" value="TCP-1-like_intermed_sf"/>
</dbReference>
<dbReference type="InterPro" id="IPR002423">
    <property type="entry name" value="Cpn60/GroEL/TCP-1"/>
</dbReference>
<dbReference type="Pfam" id="PF00118">
    <property type="entry name" value="Cpn60_TCP1"/>
    <property type="match status" value="1"/>
</dbReference>
<reference evidence="2" key="1">
    <citation type="journal article" date="2013" name="Science">
        <title>Comparative analysis of bat genomes provides insight into the evolution of flight and immunity.</title>
        <authorList>
            <person name="Zhang G."/>
            <person name="Cowled C."/>
            <person name="Shi Z."/>
            <person name="Huang Z."/>
            <person name="Bishop-Lilly K.A."/>
            <person name="Fang X."/>
            <person name="Wynne J.W."/>
            <person name="Xiong Z."/>
            <person name="Baker M.L."/>
            <person name="Zhao W."/>
            <person name="Tachedjian M."/>
            <person name="Zhu Y."/>
            <person name="Zhou P."/>
            <person name="Jiang X."/>
            <person name="Ng J."/>
            <person name="Yang L."/>
            <person name="Wu L."/>
            <person name="Xiao J."/>
            <person name="Feng Y."/>
            <person name="Chen Y."/>
            <person name="Sun X."/>
            <person name="Zhang Y."/>
            <person name="Marsh G.A."/>
            <person name="Crameri G."/>
            <person name="Broder C.C."/>
            <person name="Frey K.G."/>
            <person name="Wang L.F."/>
            <person name="Wang J."/>
        </authorList>
    </citation>
    <scope>NUCLEOTIDE SEQUENCE [LARGE SCALE GENOMIC DNA]</scope>
</reference>
<sequence length="150" mass="16752">MDLQTLYSGLWWSPKHLALENSVHRCSDVPDIVPVVSADLSMPRTSHGWCFLGEVCSIAVAKTLVDIAKSQDAEVGYDTTPVTLLTVVFLKQVKPRVEEVCIFRDFFTATQLIVNKIKEIAVTVKKEDKVEQRKLLEKCAMTALSSKLIS</sequence>
<name>L5JPV0_PTEAL</name>
<dbReference type="EMBL" id="KB031158">
    <property type="protein sequence ID" value="ELK00168.1"/>
    <property type="molecule type" value="Genomic_DNA"/>
</dbReference>
<dbReference type="AlphaFoldDB" id="L5JPV0"/>
<evidence type="ECO:0000313" key="2">
    <source>
        <dbReference type="Proteomes" id="UP000010552"/>
    </source>
</evidence>
<dbReference type="Proteomes" id="UP000010552">
    <property type="component" value="Unassembled WGS sequence"/>
</dbReference>
<dbReference type="InterPro" id="IPR027413">
    <property type="entry name" value="GROEL-like_equatorial_sf"/>
</dbReference>
<evidence type="ECO:0000313" key="1">
    <source>
        <dbReference type="EMBL" id="ELK00168.1"/>
    </source>
</evidence>
<proteinExistence type="predicted"/>
<keyword evidence="2" id="KW-1185">Reference proteome</keyword>
<gene>
    <name evidence="1" type="ORF">PAL_GLEAN10025273</name>
</gene>
<dbReference type="Gene3D" id="1.10.560.10">
    <property type="entry name" value="GroEL-like equatorial domain"/>
    <property type="match status" value="1"/>
</dbReference>